<dbReference type="AlphaFoldDB" id="A0A7W3QNT3"/>
<dbReference type="RefSeq" id="WP_182846101.1">
    <property type="nucleotide sequence ID" value="NZ_BAAALP010000001.1"/>
</dbReference>
<comment type="caution">
    <text evidence="2">The sequence shown here is derived from an EMBL/GenBank/DDBJ whole genome shotgun (WGS) entry which is preliminary data.</text>
</comment>
<evidence type="ECO:0000256" key="1">
    <source>
        <dbReference type="SAM" id="Phobius"/>
    </source>
</evidence>
<dbReference type="Proteomes" id="UP000572680">
    <property type="component" value="Unassembled WGS sequence"/>
</dbReference>
<evidence type="ECO:0000313" key="3">
    <source>
        <dbReference type="Proteomes" id="UP000572680"/>
    </source>
</evidence>
<protein>
    <submittedName>
        <fullName evidence="2">Uncharacterized protein</fullName>
    </submittedName>
</protein>
<keyword evidence="1" id="KW-1133">Transmembrane helix</keyword>
<dbReference type="EMBL" id="JACJIA010000008">
    <property type="protein sequence ID" value="MBA8953939.1"/>
    <property type="molecule type" value="Genomic_DNA"/>
</dbReference>
<keyword evidence="3" id="KW-1185">Reference proteome</keyword>
<accession>A0A7W3QNT3</accession>
<proteinExistence type="predicted"/>
<gene>
    <name evidence="2" type="ORF">HNR61_005593</name>
</gene>
<keyword evidence="1" id="KW-0472">Membrane</keyword>
<evidence type="ECO:0000313" key="2">
    <source>
        <dbReference type="EMBL" id="MBA8953939.1"/>
    </source>
</evidence>
<keyword evidence="1" id="KW-0812">Transmembrane</keyword>
<feature type="transmembrane region" description="Helical" evidence="1">
    <location>
        <begin position="60"/>
        <end position="81"/>
    </location>
</feature>
<reference evidence="2 3" key="1">
    <citation type="submission" date="2020-08" db="EMBL/GenBank/DDBJ databases">
        <title>Genomic Encyclopedia of Type Strains, Phase IV (KMG-IV): sequencing the most valuable type-strain genomes for metagenomic binning, comparative biology and taxonomic classification.</title>
        <authorList>
            <person name="Goeker M."/>
        </authorList>
    </citation>
    <scope>NUCLEOTIDE SEQUENCE [LARGE SCALE GENOMIC DNA]</scope>
    <source>
        <strain evidence="2 3">DSM 44197</strain>
    </source>
</reference>
<name>A0A7W3QNT3_ACTNM</name>
<organism evidence="2 3">
    <name type="scientific">Actinomadura namibiensis</name>
    <dbReference type="NCBI Taxonomy" id="182080"/>
    <lineage>
        <taxon>Bacteria</taxon>
        <taxon>Bacillati</taxon>
        <taxon>Actinomycetota</taxon>
        <taxon>Actinomycetes</taxon>
        <taxon>Streptosporangiales</taxon>
        <taxon>Thermomonosporaceae</taxon>
        <taxon>Actinomadura</taxon>
    </lineage>
</organism>
<sequence>MINLRKTTPPRRADQARTGVTFVPPTGHSLTPLTGNDPCDQISDLWRLHEQSTAARRHRLAAHIALAALVTTIGITLVITLPPQTRWQLLTTAAALYGLYRATTTLWDWTAQHYRWPHTWDPTTGFGYRPQRRWYAPGQTVLLTTNTNDTDTLTDLPDHIAHVLWWITDPAMDQPWVVIHRDTQPAQVVPLNRLAPLPVQPDRTEARR</sequence>